<name>A0ABN6N8S1_9BACT</name>
<dbReference type="PANTHER" id="PTHR45947:SF3">
    <property type="entry name" value="SULFOQUINOVOSYL TRANSFERASE SQD2"/>
    <property type="match status" value="1"/>
</dbReference>
<dbReference type="Gene3D" id="3.40.50.2000">
    <property type="entry name" value="Glycogen Phosphorylase B"/>
    <property type="match status" value="2"/>
</dbReference>
<dbReference type="EMBL" id="AP025592">
    <property type="protein sequence ID" value="BDG09641.1"/>
    <property type="molecule type" value="Genomic_DNA"/>
</dbReference>
<gene>
    <name evidence="1" type="ORF">AMPC_27540</name>
</gene>
<dbReference type="Pfam" id="PF13692">
    <property type="entry name" value="Glyco_trans_1_4"/>
    <property type="match status" value="1"/>
</dbReference>
<evidence type="ECO:0000313" key="2">
    <source>
        <dbReference type="Proteomes" id="UP001162734"/>
    </source>
</evidence>
<dbReference type="CDD" id="cd03801">
    <property type="entry name" value="GT4_PimA-like"/>
    <property type="match status" value="1"/>
</dbReference>
<dbReference type="InterPro" id="IPR050194">
    <property type="entry name" value="Glycosyltransferase_grp1"/>
</dbReference>
<dbReference type="GO" id="GO:0016740">
    <property type="term" value="F:transferase activity"/>
    <property type="evidence" value="ECO:0007669"/>
    <property type="project" value="UniProtKB-KW"/>
</dbReference>
<dbReference type="RefSeq" id="WP_248341917.1">
    <property type="nucleotide sequence ID" value="NZ_AP025592.1"/>
</dbReference>
<dbReference type="PANTHER" id="PTHR45947">
    <property type="entry name" value="SULFOQUINOVOSYL TRANSFERASE SQD2"/>
    <property type="match status" value="1"/>
</dbReference>
<dbReference type="SUPFAM" id="SSF53756">
    <property type="entry name" value="UDP-Glycosyltransferase/glycogen phosphorylase"/>
    <property type="match status" value="1"/>
</dbReference>
<evidence type="ECO:0000313" key="1">
    <source>
        <dbReference type="EMBL" id="BDG09641.1"/>
    </source>
</evidence>
<accession>A0ABN6N8S1</accession>
<keyword evidence="2" id="KW-1185">Reference proteome</keyword>
<dbReference type="Proteomes" id="UP001162734">
    <property type="component" value="Chromosome"/>
</dbReference>
<sequence length="398" mass="43343">MSHSRSPRRYAFLVRPHMGGTYTVFSVLRGALARHGVELRWLAATSDREAARARMEDGEGELAPASSDSGADVGRALVQHLESHYDGVFVNVLTSAAEMNVARYLGPRVTRIMVVHNITPGTYAAARALRDHVQATIGVSPRIVDDLVRRHRFPVQSTVCVPNAVPVSSYAKGRGEKAGGPLRVLFLGRIEESAKGVLWLPEIMRQVRDAPITLTVAGDGVDRARLEEACRDLDGTIAFVGAVPPGEVPRLLATHDVLLMPSRFEGLPMVALEAMAAGCVPVLSRIRGVTDFMVRPGVDGELFGVGRTREAAEILRNLQTHGKELARLSDNARETARRMLDCEAMGSAYAKVVADAEARGLARPPLSISRWSYPRGFGPGIRSLAPEWCKHLVRRWVA</sequence>
<proteinExistence type="predicted"/>
<keyword evidence="1" id="KW-0808">Transferase</keyword>
<protein>
    <submittedName>
        <fullName evidence="1">Glycosyl transferase</fullName>
    </submittedName>
</protein>
<organism evidence="1 2">
    <name type="scientific">Anaeromyxobacter paludicola</name>
    <dbReference type="NCBI Taxonomy" id="2918171"/>
    <lineage>
        <taxon>Bacteria</taxon>
        <taxon>Pseudomonadati</taxon>
        <taxon>Myxococcota</taxon>
        <taxon>Myxococcia</taxon>
        <taxon>Myxococcales</taxon>
        <taxon>Cystobacterineae</taxon>
        <taxon>Anaeromyxobacteraceae</taxon>
        <taxon>Anaeromyxobacter</taxon>
    </lineage>
</organism>
<reference evidence="2" key="1">
    <citation type="journal article" date="2022" name="Int. J. Syst. Evol. Microbiol.">
        <title>Anaeromyxobacter oryzae sp. nov., Anaeromyxobacter diazotrophicus sp. nov. and Anaeromyxobacter paludicola sp. nov., isolated from paddy soils.</title>
        <authorList>
            <person name="Itoh H."/>
            <person name="Xu Z."/>
            <person name="Mise K."/>
            <person name="Masuda Y."/>
            <person name="Ushijima N."/>
            <person name="Hayakawa C."/>
            <person name="Shiratori Y."/>
            <person name="Senoo K."/>
        </authorList>
    </citation>
    <scope>NUCLEOTIDE SEQUENCE [LARGE SCALE GENOMIC DNA]</scope>
    <source>
        <strain evidence="2">Red630</strain>
    </source>
</reference>